<dbReference type="GO" id="GO:0009317">
    <property type="term" value="C:acetyl-CoA carboxylase complex"/>
    <property type="evidence" value="ECO:0007669"/>
    <property type="project" value="InterPro"/>
</dbReference>
<dbReference type="InterPro" id="IPR011053">
    <property type="entry name" value="Single_hybrid_motif"/>
</dbReference>
<comment type="caution">
    <text evidence="12">The sequence shown here is derived from an EMBL/GenBank/DDBJ whole genome shotgun (WGS) entry which is preliminary data.</text>
</comment>
<keyword evidence="7 9" id="KW-0275">Fatty acid biosynthesis</keyword>
<dbReference type="GO" id="GO:0006633">
    <property type="term" value="P:fatty acid biosynthetic process"/>
    <property type="evidence" value="ECO:0007669"/>
    <property type="project" value="UniProtKB-UniPathway"/>
</dbReference>
<sequence>MSRLTGKDIAEIAALLDESHFRSLDLQMGEFRLRIRRDGGGGWSGGDDEEIEDEAPPARSGRAPSRNAAPAPAPAPAPSASSGPGAGEVDVVAPLLGNFYLTPRPGEPPFVQLGDSVSEDTTIAIIEVMKLMNPIRAGVSGTVTAILAENGKPVEEGQPLVRVKVGG</sequence>
<dbReference type="RefSeq" id="WP_160589951.1">
    <property type="nucleotide sequence ID" value="NZ_BAAAFP010000002.1"/>
</dbReference>
<feature type="compositionally biased region" description="Acidic residues" evidence="10">
    <location>
        <begin position="46"/>
        <end position="55"/>
    </location>
</feature>
<comment type="function">
    <text evidence="1 9">This protein is a component of the acetyl coenzyme A carboxylase complex; first, biotin carboxylase catalyzes the carboxylation of the carrier protein and then the transcarboxylase transfers the carboxyl group to form malonyl-CoA.</text>
</comment>
<evidence type="ECO:0000313" key="12">
    <source>
        <dbReference type="EMBL" id="MXO88018.1"/>
    </source>
</evidence>
<keyword evidence="5 9" id="KW-0276">Fatty acid metabolism</keyword>
<evidence type="ECO:0000256" key="8">
    <source>
        <dbReference type="ARBA" id="ARBA00023267"/>
    </source>
</evidence>
<dbReference type="PANTHER" id="PTHR45266">
    <property type="entry name" value="OXALOACETATE DECARBOXYLASE ALPHA CHAIN"/>
    <property type="match status" value="1"/>
</dbReference>
<dbReference type="EMBL" id="WTYY01000002">
    <property type="protein sequence ID" value="MXO88018.1"/>
    <property type="molecule type" value="Genomic_DNA"/>
</dbReference>
<keyword evidence="8 9" id="KW-0092">Biotin</keyword>
<proteinExistence type="predicted"/>
<dbReference type="Gene3D" id="2.40.50.100">
    <property type="match status" value="1"/>
</dbReference>
<dbReference type="UniPathway" id="UPA00094"/>
<keyword evidence="12" id="KW-0436">Ligase</keyword>
<comment type="pathway">
    <text evidence="2 9">Lipid metabolism; fatty acid biosynthesis.</text>
</comment>
<protein>
    <recommendedName>
        <fullName evidence="3 9">Biotin carboxyl carrier protein of acetyl-CoA carboxylase</fullName>
    </recommendedName>
</protein>
<reference evidence="12 13" key="1">
    <citation type="submission" date="2019-12" db="EMBL/GenBank/DDBJ databases">
        <title>Genomic-based taxomic classification of the family Erythrobacteraceae.</title>
        <authorList>
            <person name="Xu L."/>
        </authorList>
    </citation>
    <scope>NUCLEOTIDE SEQUENCE [LARGE SCALE GENOMIC DNA]</scope>
    <source>
        <strain evidence="12 13">JCM 16339</strain>
    </source>
</reference>
<dbReference type="GO" id="GO:0003989">
    <property type="term" value="F:acetyl-CoA carboxylase activity"/>
    <property type="evidence" value="ECO:0007669"/>
    <property type="project" value="InterPro"/>
</dbReference>
<evidence type="ECO:0000256" key="2">
    <source>
        <dbReference type="ARBA" id="ARBA00005194"/>
    </source>
</evidence>
<evidence type="ECO:0000256" key="1">
    <source>
        <dbReference type="ARBA" id="ARBA00003761"/>
    </source>
</evidence>
<evidence type="ECO:0000256" key="9">
    <source>
        <dbReference type="RuleBase" id="RU364072"/>
    </source>
</evidence>
<dbReference type="InterPro" id="IPR001249">
    <property type="entry name" value="AcCoA_biotinCC"/>
</dbReference>
<feature type="domain" description="Lipoyl-binding" evidence="11">
    <location>
        <begin position="88"/>
        <end position="164"/>
    </location>
</feature>
<evidence type="ECO:0000256" key="10">
    <source>
        <dbReference type="SAM" id="MobiDB-lite"/>
    </source>
</evidence>
<accession>A0A844ZJR0</accession>
<dbReference type="InterPro" id="IPR001882">
    <property type="entry name" value="Biotin_BS"/>
</dbReference>
<evidence type="ECO:0000256" key="6">
    <source>
        <dbReference type="ARBA" id="ARBA00023098"/>
    </source>
</evidence>
<dbReference type="PRINTS" id="PR01071">
    <property type="entry name" value="ACOABIOTINCC"/>
</dbReference>
<evidence type="ECO:0000313" key="13">
    <source>
        <dbReference type="Proteomes" id="UP000435243"/>
    </source>
</evidence>
<feature type="compositionally biased region" description="Low complexity" evidence="10">
    <location>
        <begin position="57"/>
        <end position="70"/>
    </location>
</feature>
<keyword evidence="6 9" id="KW-0443">Lipid metabolism</keyword>
<evidence type="ECO:0000256" key="4">
    <source>
        <dbReference type="ARBA" id="ARBA00022516"/>
    </source>
</evidence>
<dbReference type="CDD" id="cd06850">
    <property type="entry name" value="biotinyl_domain"/>
    <property type="match status" value="1"/>
</dbReference>
<dbReference type="SUPFAM" id="SSF51230">
    <property type="entry name" value="Single hybrid motif"/>
    <property type="match status" value="1"/>
</dbReference>
<evidence type="ECO:0000259" key="11">
    <source>
        <dbReference type="PROSITE" id="PS50968"/>
    </source>
</evidence>
<feature type="region of interest" description="Disordered" evidence="10">
    <location>
        <begin position="36"/>
        <end position="88"/>
    </location>
</feature>
<name>A0A844ZJR0_9SPHN</name>
<evidence type="ECO:0000256" key="3">
    <source>
        <dbReference type="ARBA" id="ARBA00017562"/>
    </source>
</evidence>
<dbReference type="PROSITE" id="PS00188">
    <property type="entry name" value="BIOTIN"/>
    <property type="match status" value="1"/>
</dbReference>
<gene>
    <name evidence="12" type="ORF">GRI32_04615</name>
</gene>
<evidence type="ECO:0000256" key="5">
    <source>
        <dbReference type="ARBA" id="ARBA00022832"/>
    </source>
</evidence>
<dbReference type="InterPro" id="IPR050709">
    <property type="entry name" value="Biotin_Carboxyl_Carrier/Decarb"/>
</dbReference>
<dbReference type="AlphaFoldDB" id="A0A844ZJR0"/>
<dbReference type="Pfam" id="PF00364">
    <property type="entry name" value="Biotin_lipoyl"/>
    <property type="match status" value="1"/>
</dbReference>
<keyword evidence="13" id="KW-1185">Reference proteome</keyword>
<dbReference type="PROSITE" id="PS50968">
    <property type="entry name" value="BIOTINYL_LIPOYL"/>
    <property type="match status" value="1"/>
</dbReference>
<dbReference type="OrthoDB" id="9811735at2"/>
<dbReference type="Proteomes" id="UP000435243">
    <property type="component" value="Unassembled WGS sequence"/>
</dbReference>
<keyword evidence="4 9" id="KW-0444">Lipid biosynthesis</keyword>
<dbReference type="InterPro" id="IPR000089">
    <property type="entry name" value="Biotin_lipoyl"/>
</dbReference>
<dbReference type="PANTHER" id="PTHR45266:SF3">
    <property type="entry name" value="OXALOACETATE DECARBOXYLASE ALPHA CHAIN"/>
    <property type="match status" value="1"/>
</dbReference>
<organism evidence="12 13">
    <name type="scientific">Alteraurantiacibacter aestuarii</name>
    <dbReference type="NCBI Taxonomy" id="650004"/>
    <lineage>
        <taxon>Bacteria</taxon>
        <taxon>Pseudomonadati</taxon>
        <taxon>Pseudomonadota</taxon>
        <taxon>Alphaproteobacteria</taxon>
        <taxon>Sphingomonadales</taxon>
        <taxon>Erythrobacteraceae</taxon>
        <taxon>Alteraurantiacibacter</taxon>
    </lineage>
</organism>
<evidence type="ECO:0000256" key="7">
    <source>
        <dbReference type="ARBA" id="ARBA00023160"/>
    </source>
</evidence>